<dbReference type="EMBL" id="CP069362">
    <property type="protein sequence ID" value="WGS65841.1"/>
    <property type="molecule type" value="Genomic_DNA"/>
</dbReference>
<protein>
    <submittedName>
        <fullName evidence="3">DegV family protein</fullName>
    </submittedName>
</protein>
<proteinExistence type="predicted"/>
<dbReference type="PANTHER" id="PTHR33434">
    <property type="entry name" value="DEGV DOMAIN-CONTAINING PROTEIN DR_1986-RELATED"/>
    <property type="match status" value="1"/>
</dbReference>
<name>A0ABY8PT81_9BACT</name>
<dbReference type="NCBIfam" id="TIGR00762">
    <property type="entry name" value="DegV"/>
    <property type="match status" value="1"/>
</dbReference>
<evidence type="ECO:0000313" key="3">
    <source>
        <dbReference type="EMBL" id="WGS65841.1"/>
    </source>
</evidence>
<keyword evidence="4" id="KW-1185">Reference proteome</keyword>
<evidence type="ECO:0000313" key="4">
    <source>
        <dbReference type="Proteomes" id="UP001232493"/>
    </source>
</evidence>
<dbReference type="InterPro" id="IPR050270">
    <property type="entry name" value="DegV_domain_contain"/>
</dbReference>
<organism evidence="3 4">
    <name type="scientific">Marinitoga aeolica</name>
    <dbReference type="NCBI Taxonomy" id="2809031"/>
    <lineage>
        <taxon>Bacteria</taxon>
        <taxon>Thermotogati</taxon>
        <taxon>Thermotogota</taxon>
        <taxon>Thermotogae</taxon>
        <taxon>Petrotogales</taxon>
        <taxon>Petrotogaceae</taxon>
        <taxon>Marinitoga</taxon>
    </lineage>
</organism>
<dbReference type="Proteomes" id="UP001232493">
    <property type="component" value="Chromosome"/>
</dbReference>
<reference evidence="3 4" key="1">
    <citation type="submission" date="2021-02" db="EMBL/GenBank/DDBJ databases">
        <title>Characterization of Marinitoga sp. nov. str. BP5-C20A.</title>
        <authorList>
            <person name="Erauso G."/>
            <person name="Postec A."/>
        </authorList>
    </citation>
    <scope>NUCLEOTIDE SEQUENCE [LARGE SCALE GENOMIC DNA]</scope>
    <source>
        <strain evidence="3 4">BP5-C20A</strain>
    </source>
</reference>
<dbReference type="PROSITE" id="PS51482">
    <property type="entry name" value="DEGV"/>
    <property type="match status" value="1"/>
</dbReference>
<comment type="function">
    <text evidence="1">May bind long-chain fatty acids, such as palmitate, and may play a role in lipid transport or fatty acid metabolism.</text>
</comment>
<evidence type="ECO:0000256" key="2">
    <source>
        <dbReference type="ARBA" id="ARBA00023121"/>
    </source>
</evidence>
<sequence length="293" mass="32802">MEDDIVEKIGIIVDSGTDIPKNIIEKYNIKVVPLRIVINGKEYEEGSISEEFLLKRLDDSEVKTSLPNPDSIVNAIESCINEGVNKIITFNISSNMSGTYNLFRLTTNSIKEKYPEVQIENIDTLNISIGAGIIAYRAAQMIEEGKSFDEVVEWCNKNKNKSKVFFVIPSLKYLAKGGRIGKVSAKIGELLNIKPIISINDEGIYYTISKTRGFKKSFSKVYEEFLKFVDDQKHMAAVYISGTSKEFEKLQKNFFEKVSSLEHSVEVVVGKVSSTLLVHSGPDMFGIGAFIIE</sequence>
<keyword evidence="2" id="KW-0446">Lipid-binding</keyword>
<dbReference type="InterPro" id="IPR003797">
    <property type="entry name" value="DegV"/>
</dbReference>
<dbReference type="Gene3D" id="3.30.1180.10">
    <property type="match status" value="1"/>
</dbReference>
<dbReference type="SUPFAM" id="SSF82549">
    <property type="entry name" value="DAK1/DegV-like"/>
    <property type="match status" value="1"/>
</dbReference>
<accession>A0ABY8PT81</accession>
<dbReference type="PANTHER" id="PTHR33434:SF3">
    <property type="entry name" value="DEGV DOMAIN-CONTAINING PROTEIN YITS"/>
    <property type="match status" value="1"/>
</dbReference>
<dbReference type="Pfam" id="PF02645">
    <property type="entry name" value="DegV"/>
    <property type="match status" value="1"/>
</dbReference>
<gene>
    <name evidence="3" type="ORF">JRV97_04635</name>
</gene>
<dbReference type="Gene3D" id="3.40.50.10170">
    <property type="match status" value="1"/>
</dbReference>
<evidence type="ECO:0000256" key="1">
    <source>
        <dbReference type="ARBA" id="ARBA00003238"/>
    </source>
</evidence>
<dbReference type="InterPro" id="IPR043168">
    <property type="entry name" value="DegV_C"/>
</dbReference>